<accession>A0A9N9EBK4</accession>
<protein>
    <submittedName>
        <fullName evidence="5">10442_t:CDS:1</fullName>
    </submittedName>
</protein>
<sequence length="294" mass="32338">GATVVIIPKFDLTLFCTVIQKYKVNIAHVVPPIVLLLTKSPVARTFDFSSIQMFICAAAPLGETLTNEFYNIYKLPIKQGYGLTETTPVTHLDSTSDPVFGSIGKLLPNLEAKIVSEDGKELGYNERGELCVRGPNVMKGYWNNKEATDACFDSEGFFHTGDIATLASDENGNFFIVDRLKELIKYKGFQVAPAELEALLLNHQSVADAAVVGVFVESEATEYPIAYIHIKSGVEQTDELKKDIQKYVADNAAPCKKLRGGVIFIDQVPKSASGKILRKLLRARASEDFAKLNQ</sequence>
<dbReference type="OrthoDB" id="1898221at2759"/>
<organism evidence="5 6">
    <name type="scientific">Paraglomus brasilianum</name>
    <dbReference type="NCBI Taxonomy" id="144538"/>
    <lineage>
        <taxon>Eukaryota</taxon>
        <taxon>Fungi</taxon>
        <taxon>Fungi incertae sedis</taxon>
        <taxon>Mucoromycota</taxon>
        <taxon>Glomeromycotina</taxon>
        <taxon>Glomeromycetes</taxon>
        <taxon>Paraglomerales</taxon>
        <taxon>Paraglomeraceae</taxon>
        <taxon>Paraglomus</taxon>
    </lineage>
</organism>
<gene>
    <name evidence="5" type="ORF">PBRASI_LOCUS11026</name>
</gene>
<reference evidence="5" key="1">
    <citation type="submission" date="2021-06" db="EMBL/GenBank/DDBJ databases">
        <authorList>
            <person name="Kallberg Y."/>
            <person name="Tangrot J."/>
            <person name="Rosling A."/>
        </authorList>
    </citation>
    <scope>NUCLEOTIDE SEQUENCE</scope>
    <source>
        <strain evidence="5">BR232B</strain>
    </source>
</reference>
<dbReference type="Gene3D" id="2.30.38.10">
    <property type="entry name" value="Luciferase, Domain 3"/>
    <property type="match status" value="1"/>
</dbReference>
<evidence type="ECO:0000256" key="2">
    <source>
        <dbReference type="ARBA" id="ARBA00022598"/>
    </source>
</evidence>
<evidence type="ECO:0000256" key="1">
    <source>
        <dbReference type="ARBA" id="ARBA00006432"/>
    </source>
</evidence>
<evidence type="ECO:0000313" key="6">
    <source>
        <dbReference type="Proteomes" id="UP000789739"/>
    </source>
</evidence>
<feature type="domain" description="AMP-dependent synthetase/ligase" evidence="3">
    <location>
        <begin position="1"/>
        <end position="142"/>
    </location>
</feature>
<dbReference type="Pfam" id="PF13193">
    <property type="entry name" value="AMP-binding_C"/>
    <property type="match status" value="1"/>
</dbReference>
<dbReference type="InterPro" id="IPR025110">
    <property type="entry name" value="AMP-bd_C"/>
</dbReference>
<evidence type="ECO:0000259" key="4">
    <source>
        <dbReference type="Pfam" id="PF13193"/>
    </source>
</evidence>
<feature type="non-terminal residue" evidence="5">
    <location>
        <position position="1"/>
    </location>
</feature>
<dbReference type="Pfam" id="PF00501">
    <property type="entry name" value="AMP-binding"/>
    <property type="match status" value="1"/>
</dbReference>
<proteinExistence type="inferred from homology"/>
<dbReference type="InterPro" id="IPR000873">
    <property type="entry name" value="AMP-dep_synth/lig_dom"/>
</dbReference>
<evidence type="ECO:0000259" key="3">
    <source>
        <dbReference type="Pfam" id="PF00501"/>
    </source>
</evidence>
<evidence type="ECO:0000313" key="5">
    <source>
        <dbReference type="EMBL" id="CAG8665568.1"/>
    </source>
</evidence>
<comment type="similarity">
    <text evidence="1">Belongs to the ATP-dependent AMP-binding enzyme family.</text>
</comment>
<dbReference type="EMBL" id="CAJVPI010004161">
    <property type="protein sequence ID" value="CAG8665568.1"/>
    <property type="molecule type" value="Genomic_DNA"/>
</dbReference>
<dbReference type="GO" id="GO:0016405">
    <property type="term" value="F:CoA-ligase activity"/>
    <property type="evidence" value="ECO:0007669"/>
    <property type="project" value="TreeGrafter"/>
</dbReference>
<keyword evidence="2" id="KW-0436">Ligase</keyword>
<feature type="domain" description="AMP-binding enzyme C-terminal" evidence="4">
    <location>
        <begin position="195"/>
        <end position="275"/>
    </location>
</feature>
<name>A0A9N9EBK4_9GLOM</name>
<dbReference type="InterPro" id="IPR045851">
    <property type="entry name" value="AMP-bd_C_sf"/>
</dbReference>
<dbReference type="Gene3D" id="3.30.300.30">
    <property type="match status" value="1"/>
</dbReference>
<dbReference type="AlphaFoldDB" id="A0A9N9EBK4"/>
<dbReference type="PANTHER" id="PTHR24096:SF149">
    <property type="entry name" value="AMP-BINDING DOMAIN-CONTAINING PROTEIN-RELATED"/>
    <property type="match status" value="1"/>
</dbReference>
<dbReference type="Gene3D" id="3.40.50.980">
    <property type="match status" value="1"/>
</dbReference>
<dbReference type="PANTHER" id="PTHR24096">
    <property type="entry name" value="LONG-CHAIN-FATTY-ACID--COA LIGASE"/>
    <property type="match status" value="1"/>
</dbReference>
<comment type="caution">
    <text evidence="5">The sequence shown here is derived from an EMBL/GenBank/DDBJ whole genome shotgun (WGS) entry which is preliminary data.</text>
</comment>
<dbReference type="Proteomes" id="UP000789739">
    <property type="component" value="Unassembled WGS sequence"/>
</dbReference>
<keyword evidence="6" id="KW-1185">Reference proteome</keyword>
<dbReference type="SUPFAM" id="SSF56801">
    <property type="entry name" value="Acetyl-CoA synthetase-like"/>
    <property type="match status" value="1"/>
</dbReference>